<dbReference type="Pfam" id="PF01885">
    <property type="entry name" value="PTS_2-RNA"/>
    <property type="match status" value="1"/>
</dbReference>
<dbReference type="SUPFAM" id="SSF56399">
    <property type="entry name" value="ADP-ribosylation"/>
    <property type="match status" value="1"/>
</dbReference>
<dbReference type="GO" id="GO:0000215">
    <property type="term" value="F:tRNA 2'-phosphotransferase activity"/>
    <property type="evidence" value="ECO:0007669"/>
    <property type="project" value="UniProtKB-EC"/>
</dbReference>
<evidence type="ECO:0000256" key="1">
    <source>
        <dbReference type="ARBA" id="ARBA00003343"/>
    </source>
</evidence>
<keyword evidence="5" id="KW-0520">NAD</keyword>
<dbReference type="EMBL" id="LR782782">
    <property type="protein sequence ID" value="CAB3220630.1"/>
    <property type="molecule type" value="mRNA"/>
</dbReference>
<dbReference type="EC" id="2.7.1.160" evidence="3"/>
<sequence length="509" mass="57982">MSNHHVPGYTAGPAQPKLSKSAKKRQNKQKRKNQETALKDLQESDGNVVKEQIVTSGDDATYKNISVESKITTNKTDGGKVLVSISSGQQGVDNSKAIQADGVLPVSSGDVNNKNTVILNKETTKDQQLEKVETALQEVGLGQTETATSGTDFKDKTDAEPSVQQGNALSEDHYGPSKRQRPEQSARHYGNEPRKSRWDQPFVHGQPHPHYQPHATQYEYRTPQQQQQPQHIDPQYSRQTYEQPNWSQFELSKELVRIVRHGSYRWIKLDDEGYASVDLILHDKKFCQKFPGATLDCIKQVVYSNDKKRFELVEYKGFWYIKATQGHTVKVENLALDPVTDASKFPEVVHGTSLTAWQTIKKEGLKRMTRTHIHFAIGMPGDEDVLSGMRNTSDVVIRLNLAKALEDGLKFFISSNRVILSEGDNKGRIHPKFFDFVMKYYPRQKLNFEVPPDYDDKEDEKQKREKKGHGRDKRDQRSSGNDAQSSRAGDQRKTDRQGNNKPYTRDRRQ</sequence>
<dbReference type="AlphaFoldDB" id="A0A6F9D5A5"/>
<dbReference type="InterPro" id="IPR042080">
    <property type="entry name" value="RNA_2'-PTrans_N"/>
</dbReference>
<evidence type="ECO:0000256" key="2">
    <source>
        <dbReference type="ARBA" id="ARBA00009836"/>
    </source>
</evidence>
<dbReference type="Gene3D" id="1.10.10.970">
    <property type="entry name" value="RNA 2'-phosphotransferase, Tpt1/KptA family, N-terminal domain"/>
    <property type="match status" value="1"/>
</dbReference>
<dbReference type="InterPro" id="IPR002745">
    <property type="entry name" value="Ptrans_KptA/Tpt1"/>
</dbReference>
<comment type="function">
    <text evidence="1">Catalyzes the last step of tRNA splicing, the transfer of the splice junction 2'-phosphate from ligated tRNA to NAD to produce ADP-ribose 1''-2'' cyclic phosphate.</text>
</comment>
<evidence type="ECO:0000313" key="8">
    <source>
        <dbReference type="EMBL" id="CAB3220630.1"/>
    </source>
</evidence>
<feature type="region of interest" description="Disordered" evidence="7">
    <location>
        <begin position="1"/>
        <end position="52"/>
    </location>
</feature>
<feature type="region of interest" description="Disordered" evidence="7">
    <location>
        <begin position="136"/>
        <end position="213"/>
    </location>
</feature>
<reference evidence="8" key="1">
    <citation type="submission" date="2020-04" db="EMBL/GenBank/DDBJ databases">
        <authorList>
            <person name="Neveu A P."/>
        </authorList>
    </citation>
    <scope>NUCLEOTIDE SEQUENCE</scope>
    <source>
        <tissue evidence="8">Whole embryo</tissue>
    </source>
</reference>
<name>A0A6F9D5A5_9ASCI</name>
<dbReference type="PANTHER" id="PTHR12684:SF2">
    <property type="entry name" value="TRNA 2'-PHOSPHOTRANSFERASE 1"/>
    <property type="match status" value="1"/>
</dbReference>
<feature type="compositionally biased region" description="Polar residues" evidence="7">
    <location>
        <begin position="478"/>
        <end position="488"/>
    </location>
</feature>
<accession>A0A6F9D5A5</accession>
<proteinExistence type="evidence at transcript level"/>
<comment type="similarity">
    <text evidence="2">Belongs to the KptA/TPT1 family.</text>
</comment>
<gene>
    <name evidence="8" type="primary">Ago2-001</name>
</gene>
<evidence type="ECO:0000256" key="4">
    <source>
        <dbReference type="ARBA" id="ARBA00022679"/>
    </source>
</evidence>
<evidence type="ECO:0000256" key="7">
    <source>
        <dbReference type="SAM" id="MobiDB-lite"/>
    </source>
</evidence>
<feature type="compositionally biased region" description="Basic and acidic residues" evidence="7">
    <location>
        <begin position="489"/>
        <end position="509"/>
    </location>
</feature>
<feature type="region of interest" description="Disordered" evidence="7">
    <location>
        <begin position="220"/>
        <end position="239"/>
    </location>
</feature>
<organism evidence="8">
    <name type="scientific">Phallusia mammillata</name>
    <dbReference type="NCBI Taxonomy" id="59560"/>
    <lineage>
        <taxon>Eukaryota</taxon>
        <taxon>Metazoa</taxon>
        <taxon>Chordata</taxon>
        <taxon>Tunicata</taxon>
        <taxon>Ascidiacea</taxon>
        <taxon>Phlebobranchia</taxon>
        <taxon>Ascidiidae</taxon>
        <taxon>Phallusia</taxon>
    </lineage>
</organism>
<protein>
    <recommendedName>
        <fullName evidence="3">2'-phosphotransferase</fullName>
        <ecNumber evidence="3">2.7.1.160</ecNumber>
    </recommendedName>
</protein>
<feature type="compositionally biased region" description="Basic residues" evidence="7">
    <location>
        <begin position="20"/>
        <end position="31"/>
    </location>
</feature>
<feature type="compositionally biased region" description="Basic and acidic residues" evidence="7">
    <location>
        <begin position="32"/>
        <end position="42"/>
    </location>
</feature>
<feature type="region of interest" description="Disordered" evidence="7">
    <location>
        <begin position="448"/>
        <end position="509"/>
    </location>
</feature>
<dbReference type="Gene3D" id="3.20.170.30">
    <property type="match status" value="1"/>
</dbReference>
<dbReference type="GO" id="GO:0006388">
    <property type="term" value="P:tRNA splicing, via endonucleolytic cleavage and ligation"/>
    <property type="evidence" value="ECO:0007669"/>
    <property type="project" value="TreeGrafter"/>
</dbReference>
<keyword evidence="4" id="KW-0808">Transferase</keyword>
<dbReference type="PANTHER" id="PTHR12684">
    <property type="entry name" value="PUTATIVE PHOSPHOTRANSFERASE"/>
    <property type="match status" value="1"/>
</dbReference>
<dbReference type="InterPro" id="IPR042081">
    <property type="entry name" value="RNA_2'-PTrans_C"/>
</dbReference>
<evidence type="ECO:0000256" key="5">
    <source>
        <dbReference type="ARBA" id="ARBA00023027"/>
    </source>
</evidence>
<evidence type="ECO:0000256" key="6">
    <source>
        <dbReference type="ARBA" id="ARBA00047949"/>
    </source>
</evidence>
<comment type="catalytic activity">
    <reaction evidence="6">
        <text>2'-phospho-[ligated tRNA] + NAD(+) = mature tRNA + ADP-alpha-D-ribose 1'',2''-cyclic phosphate + nicotinamide</text>
        <dbReference type="Rhea" id="RHEA:23324"/>
        <dbReference type="Rhea" id="RHEA-COMP:11106"/>
        <dbReference type="Rhea" id="RHEA-COMP:11107"/>
        <dbReference type="ChEBI" id="CHEBI:17154"/>
        <dbReference type="ChEBI" id="CHEBI:57540"/>
        <dbReference type="ChEBI" id="CHEBI:76596"/>
        <dbReference type="ChEBI" id="CHEBI:82883"/>
        <dbReference type="ChEBI" id="CHEBI:85027"/>
        <dbReference type="EC" id="2.7.1.160"/>
    </reaction>
</comment>
<feature type="compositionally biased region" description="Basic and acidic residues" evidence="7">
    <location>
        <begin position="170"/>
        <end position="198"/>
    </location>
</feature>
<evidence type="ECO:0000256" key="3">
    <source>
        <dbReference type="ARBA" id="ARBA00012007"/>
    </source>
</evidence>